<gene>
    <name evidence="1" type="ORF">bsdtb5_11260</name>
</gene>
<dbReference type="KEGG" id="ahb:bsdtb5_11260"/>
<evidence type="ECO:0000313" key="2">
    <source>
        <dbReference type="Proteomes" id="UP000595897"/>
    </source>
</evidence>
<protein>
    <submittedName>
        <fullName evidence="1">Uncharacterized protein</fullName>
    </submittedName>
</protein>
<dbReference type="EMBL" id="AP024169">
    <property type="protein sequence ID" value="BCN29831.1"/>
    <property type="molecule type" value="Genomic_DNA"/>
</dbReference>
<organism evidence="1 2">
    <name type="scientific">Anaeromicropila herbilytica</name>
    <dbReference type="NCBI Taxonomy" id="2785025"/>
    <lineage>
        <taxon>Bacteria</taxon>
        <taxon>Bacillati</taxon>
        <taxon>Bacillota</taxon>
        <taxon>Clostridia</taxon>
        <taxon>Lachnospirales</taxon>
        <taxon>Lachnospiraceae</taxon>
        <taxon>Anaeromicropila</taxon>
    </lineage>
</organism>
<name>A0A7R7EJ80_9FIRM</name>
<dbReference type="AlphaFoldDB" id="A0A7R7EJ80"/>
<accession>A0A7R7EJ80</accession>
<dbReference type="Proteomes" id="UP000595897">
    <property type="component" value="Chromosome"/>
</dbReference>
<sequence>MYIAVYIAVSIIDTIQNLIKILDTINNILTQASQFVFYNRLRIHKTHFTISITEKRGISKNFEIPFFRMT</sequence>
<proteinExistence type="predicted"/>
<keyword evidence="2" id="KW-1185">Reference proteome</keyword>
<evidence type="ECO:0000313" key="1">
    <source>
        <dbReference type="EMBL" id="BCN29831.1"/>
    </source>
</evidence>
<reference evidence="1 2" key="1">
    <citation type="submission" date="2020-11" db="EMBL/GenBank/DDBJ databases">
        <title>Draft genome sequencing of a Lachnospiraceae strain isolated from anoxic soil subjected to BSD treatment.</title>
        <authorList>
            <person name="Uek A."/>
            <person name="Tonouchi A."/>
        </authorList>
    </citation>
    <scope>NUCLEOTIDE SEQUENCE [LARGE SCALE GENOMIC DNA]</scope>
    <source>
        <strain evidence="1 2">TB5</strain>
    </source>
</reference>